<evidence type="ECO:0000256" key="6">
    <source>
        <dbReference type="ARBA" id="ARBA00048615"/>
    </source>
</evidence>
<evidence type="ECO:0000259" key="8">
    <source>
        <dbReference type="Pfam" id="PF01232"/>
    </source>
</evidence>
<evidence type="ECO:0000313" key="10">
    <source>
        <dbReference type="EMBL" id="MDP9833216.1"/>
    </source>
</evidence>
<dbReference type="EMBL" id="JAUSQL010000001">
    <property type="protein sequence ID" value="MDP9833216.1"/>
    <property type="molecule type" value="Genomic_DNA"/>
</dbReference>
<dbReference type="PANTHER" id="PTHR43362">
    <property type="entry name" value="MANNITOL DEHYDROGENASE DSF1-RELATED"/>
    <property type="match status" value="1"/>
</dbReference>
<dbReference type="EC" id="1.1.1.17" evidence="2"/>
<feature type="compositionally biased region" description="Polar residues" evidence="7">
    <location>
        <begin position="1"/>
        <end position="12"/>
    </location>
</feature>
<dbReference type="GO" id="GO:0008866">
    <property type="term" value="F:fructuronate reductase activity"/>
    <property type="evidence" value="ECO:0007669"/>
    <property type="project" value="UniProtKB-EC"/>
</dbReference>
<evidence type="ECO:0000256" key="1">
    <source>
        <dbReference type="ARBA" id="ARBA00006541"/>
    </source>
</evidence>
<evidence type="ECO:0000259" key="9">
    <source>
        <dbReference type="Pfam" id="PF08125"/>
    </source>
</evidence>
<keyword evidence="11" id="KW-1185">Reference proteome</keyword>
<dbReference type="PANTHER" id="PTHR43362:SF1">
    <property type="entry name" value="MANNITOL DEHYDROGENASE 2-RELATED"/>
    <property type="match status" value="1"/>
</dbReference>
<dbReference type="InterPro" id="IPR023027">
    <property type="entry name" value="Mannitol_DH_CS"/>
</dbReference>
<sequence>MSRSATSQSPNSRHLPRLSRATLAGHRDLRIGAPAPEQTGIVHIGLAQFHRAHAAVATAQALAVEPGPWGIVGVASHSPRVANALSEQDFLYSVLQLTPDGEQVGVVDVHRRTLVAAQDPAAVVAAIADPAHKIVTLTVSENGYRKDPERVGLDLTDAETLADIANPSAPTTTIGLVARGLERRYAQGGAPITILSCDNMQSAGTLTHALVVEFLTRAGADAPMLAWLGESVTFPNAMVDRIVPATTDATREHVAELAGYWDEVPVPAEAFTMWVIEDKFAAGRPAWEHAKGVIFSDEVEKYEQVKLRLLNGSHSLISYLGALDGRETIPASRTQDFVEACVRRAIEEEFLPSIDLPSGFDAGAYVDQLFVRWTNFALGDLVARVGSDGSAKILQRVPVPALRLLRQGKMPQQMALLVAAWIACVCPPRGFVPGPIAEAMVEPKRDFLAAATAGATSPAEHARAVMTSGLFPQELAEREEFTARVGELLDLIVRGGVRAAAAQALGA</sequence>
<dbReference type="InterPro" id="IPR013328">
    <property type="entry name" value="6PGD_dom2"/>
</dbReference>
<evidence type="ECO:0000256" key="2">
    <source>
        <dbReference type="ARBA" id="ARBA00012939"/>
    </source>
</evidence>
<evidence type="ECO:0000256" key="4">
    <source>
        <dbReference type="ARBA" id="ARBA00023002"/>
    </source>
</evidence>
<reference evidence="10 11" key="1">
    <citation type="submission" date="2023-07" db="EMBL/GenBank/DDBJ databases">
        <title>Sequencing the genomes of 1000 actinobacteria strains.</title>
        <authorList>
            <person name="Klenk H.-P."/>
        </authorList>
    </citation>
    <scope>NUCLEOTIDE SEQUENCE [LARGE SCALE GENOMIC DNA]</scope>
    <source>
        <strain evidence="10 11">DSM 19515</strain>
    </source>
</reference>
<dbReference type="InterPro" id="IPR013118">
    <property type="entry name" value="Mannitol_DH_C"/>
</dbReference>
<name>A0ABT9PKG5_9ACTO</name>
<dbReference type="Pfam" id="PF08125">
    <property type="entry name" value="Mannitol_dh_C"/>
    <property type="match status" value="1"/>
</dbReference>
<dbReference type="InterPro" id="IPR050988">
    <property type="entry name" value="Mannitol_DH/Oxidoreductase"/>
</dbReference>
<dbReference type="RefSeq" id="WP_307635240.1">
    <property type="nucleotide sequence ID" value="NZ_JAUSQL010000001.1"/>
</dbReference>
<organism evidence="10 11">
    <name type="scientific">Trueperella abortisuis</name>
    <dbReference type="NCBI Taxonomy" id="445930"/>
    <lineage>
        <taxon>Bacteria</taxon>
        <taxon>Bacillati</taxon>
        <taxon>Actinomycetota</taxon>
        <taxon>Actinomycetes</taxon>
        <taxon>Actinomycetales</taxon>
        <taxon>Actinomycetaceae</taxon>
        <taxon>Trueperella</taxon>
    </lineage>
</organism>
<keyword evidence="5" id="KW-0520">NAD</keyword>
<dbReference type="SUPFAM" id="SSF51735">
    <property type="entry name" value="NAD(P)-binding Rossmann-fold domains"/>
    <property type="match status" value="1"/>
</dbReference>
<dbReference type="PROSITE" id="PS00974">
    <property type="entry name" value="MANNITOL_DHGENASE"/>
    <property type="match status" value="1"/>
</dbReference>
<dbReference type="SUPFAM" id="SSF48179">
    <property type="entry name" value="6-phosphogluconate dehydrogenase C-terminal domain-like"/>
    <property type="match status" value="1"/>
</dbReference>
<dbReference type="PRINTS" id="PR00084">
    <property type="entry name" value="MTLDHDRGNASE"/>
</dbReference>
<comment type="similarity">
    <text evidence="1">Belongs to the mannitol dehydrogenase family.</text>
</comment>
<proteinExistence type="inferred from homology"/>
<dbReference type="InterPro" id="IPR036291">
    <property type="entry name" value="NAD(P)-bd_dom_sf"/>
</dbReference>
<evidence type="ECO:0000256" key="3">
    <source>
        <dbReference type="ARBA" id="ARBA00016219"/>
    </source>
</evidence>
<protein>
    <recommendedName>
        <fullName evidence="3">Mannitol-1-phosphate 5-dehydrogenase</fullName>
        <ecNumber evidence="2">1.1.1.17</ecNumber>
    </recommendedName>
</protein>
<dbReference type="InterPro" id="IPR013131">
    <property type="entry name" value="Mannitol_DH_N"/>
</dbReference>
<dbReference type="Gene3D" id="1.10.1040.10">
    <property type="entry name" value="N-(1-d-carboxylethyl)-l-norvaline Dehydrogenase, domain 2"/>
    <property type="match status" value="1"/>
</dbReference>
<comment type="catalytic activity">
    <reaction evidence="6">
        <text>D-mannitol 1-phosphate + NAD(+) = beta-D-fructose 6-phosphate + NADH + H(+)</text>
        <dbReference type="Rhea" id="RHEA:19661"/>
        <dbReference type="ChEBI" id="CHEBI:15378"/>
        <dbReference type="ChEBI" id="CHEBI:57540"/>
        <dbReference type="ChEBI" id="CHEBI:57634"/>
        <dbReference type="ChEBI" id="CHEBI:57945"/>
        <dbReference type="ChEBI" id="CHEBI:61381"/>
        <dbReference type="EC" id="1.1.1.17"/>
    </reaction>
</comment>
<dbReference type="Pfam" id="PF01232">
    <property type="entry name" value="Mannitol_dh"/>
    <property type="match status" value="1"/>
</dbReference>
<dbReference type="Gene3D" id="3.40.50.720">
    <property type="entry name" value="NAD(P)-binding Rossmann-like Domain"/>
    <property type="match status" value="1"/>
</dbReference>
<gene>
    <name evidence="10" type="ORF">J2S45_001895</name>
</gene>
<accession>A0ABT9PKG5</accession>
<dbReference type="Proteomes" id="UP001230145">
    <property type="component" value="Unassembled WGS sequence"/>
</dbReference>
<feature type="region of interest" description="Disordered" evidence="7">
    <location>
        <begin position="1"/>
        <end position="20"/>
    </location>
</feature>
<dbReference type="InterPro" id="IPR008927">
    <property type="entry name" value="6-PGluconate_DH-like_C_sf"/>
</dbReference>
<feature type="domain" description="Mannitol dehydrogenase N-terminal" evidence="8">
    <location>
        <begin position="40"/>
        <end position="288"/>
    </location>
</feature>
<keyword evidence="4 10" id="KW-0560">Oxidoreductase</keyword>
<feature type="domain" description="Mannitol dehydrogenase C-terminal" evidence="9">
    <location>
        <begin position="299"/>
        <end position="423"/>
    </location>
</feature>
<comment type="caution">
    <text evidence="10">The sequence shown here is derived from an EMBL/GenBank/DDBJ whole genome shotgun (WGS) entry which is preliminary data.</text>
</comment>
<dbReference type="InterPro" id="IPR000669">
    <property type="entry name" value="Mannitol_DH"/>
</dbReference>
<evidence type="ECO:0000256" key="5">
    <source>
        <dbReference type="ARBA" id="ARBA00023027"/>
    </source>
</evidence>
<evidence type="ECO:0000313" key="11">
    <source>
        <dbReference type="Proteomes" id="UP001230145"/>
    </source>
</evidence>
<evidence type="ECO:0000256" key="7">
    <source>
        <dbReference type="SAM" id="MobiDB-lite"/>
    </source>
</evidence>